<dbReference type="AlphaFoldDB" id="A0A9W4UFT3"/>
<name>A0A9W4UFT3_9PLEO</name>
<dbReference type="InterPro" id="IPR011051">
    <property type="entry name" value="RmlC_Cupin_sf"/>
</dbReference>
<dbReference type="Gene3D" id="2.60.120.10">
    <property type="entry name" value="Jelly Rolls"/>
    <property type="match status" value="1"/>
</dbReference>
<evidence type="ECO:0000313" key="2">
    <source>
        <dbReference type="Proteomes" id="UP001152607"/>
    </source>
</evidence>
<dbReference type="SUPFAM" id="SSF51182">
    <property type="entry name" value="RmlC-like cupins"/>
    <property type="match status" value="1"/>
</dbReference>
<dbReference type="OrthoDB" id="9976870at2759"/>
<accession>A0A9W4UFT3</accession>
<gene>
    <name evidence="1" type="ORF">PDIGIT_LOCUS7266</name>
</gene>
<organism evidence="1 2">
    <name type="scientific">Periconia digitata</name>
    <dbReference type="NCBI Taxonomy" id="1303443"/>
    <lineage>
        <taxon>Eukaryota</taxon>
        <taxon>Fungi</taxon>
        <taxon>Dikarya</taxon>
        <taxon>Ascomycota</taxon>
        <taxon>Pezizomycotina</taxon>
        <taxon>Dothideomycetes</taxon>
        <taxon>Pleosporomycetidae</taxon>
        <taxon>Pleosporales</taxon>
        <taxon>Massarineae</taxon>
        <taxon>Periconiaceae</taxon>
        <taxon>Periconia</taxon>
    </lineage>
</organism>
<reference evidence="1" key="1">
    <citation type="submission" date="2023-01" db="EMBL/GenBank/DDBJ databases">
        <authorList>
            <person name="Van Ghelder C."/>
            <person name="Rancurel C."/>
        </authorList>
    </citation>
    <scope>NUCLEOTIDE SEQUENCE</scope>
    <source>
        <strain evidence="1">CNCM I-4278</strain>
    </source>
</reference>
<keyword evidence="2" id="KW-1185">Reference proteome</keyword>
<dbReference type="Proteomes" id="UP001152607">
    <property type="component" value="Unassembled WGS sequence"/>
</dbReference>
<proteinExistence type="predicted"/>
<protein>
    <submittedName>
        <fullName evidence="1">Uncharacterized protein</fullName>
    </submittedName>
</protein>
<sequence>MAAPYEDKIVTVFDGALTICWKRHPKRDFAFEATFQLDHPALAKFRSGKPPLHFHPHQEEYIKVTEGSLAVEFEGQEHVLTSEDGEFLVKPWAIHRLYTLPPSAQGEDSSTHGNRVSFQASGERTEEMYKMDYLFFENWYGYQDEMIRDRKSISLIQTMSMFDAGGSYIVLPWWVPFRRRTSQILGILIGRCLGGLLGYRPFYRKWSTDWSLAQSKMRTSIFHWHFAGRDKLE</sequence>
<dbReference type="InterPro" id="IPR014710">
    <property type="entry name" value="RmlC-like_jellyroll"/>
</dbReference>
<comment type="caution">
    <text evidence="1">The sequence shown here is derived from an EMBL/GenBank/DDBJ whole genome shotgun (WGS) entry which is preliminary data.</text>
</comment>
<evidence type="ECO:0000313" key="1">
    <source>
        <dbReference type="EMBL" id="CAI6334212.1"/>
    </source>
</evidence>
<dbReference type="EMBL" id="CAOQHR010000004">
    <property type="protein sequence ID" value="CAI6334212.1"/>
    <property type="molecule type" value="Genomic_DNA"/>
</dbReference>